<organism evidence="1 2">
    <name type="scientific">Hyphomonas atlantica</name>
    <dbReference type="NCBI Taxonomy" id="1280948"/>
    <lineage>
        <taxon>Bacteria</taxon>
        <taxon>Pseudomonadati</taxon>
        <taxon>Pseudomonadota</taxon>
        <taxon>Alphaproteobacteria</taxon>
        <taxon>Hyphomonadales</taxon>
        <taxon>Hyphomonadaceae</taxon>
        <taxon>Hyphomonas</taxon>
    </lineage>
</organism>
<feature type="non-terminal residue" evidence="1">
    <location>
        <position position="69"/>
    </location>
</feature>
<sequence>YGRKEAFQVRRLLKEKGPVKIPREFVFMDRAAIGLGAAYLRLGAELNFYRLFNESLEGFEVDAVAARQA</sequence>
<dbReference type="EMBL" id="DOGS01000152">
    <property type="protein sequence ID" value="HBQ48725.1"/>
    <property type="molecule type" value="Genomic_DNA"/>
</dbReference>
<comment type="caution">
    <text evidence="1">The sequence shown here is derived from an EMBL/GenBank/DDBJ whole genome shotgun (WGS) entry which is preliminary data.</text>
</comment>
<evidence type="ECO:0000313" key="1">
    <source>
        <dbReference type="EMBL" id="HBQ48725.1"/>
    </source>
</evidence>
<accession>A0A356W6R0</accession>
<keyword evidence="1" id="KW-0547">Nucleotide-binding</keyword>
<dbReference type="Proteomes" id="UP000263957">
    <property type="component" value="Unassembled WGS sequence"/>
</dbReference>
<reference evidence="1 2" key="1">
    <citation type="journal article" date="2018" name="Nat. Biotechnol.">
        <title>A standardized bacterial taxonomy based on genome phylogeny substantially revises the tree of life.</title>
        <authorList>
            <person name="Parks D.H."/>
            <person name="Chuvochina M."/>
            <person name="Waite D.W."/>
            <person name="Rinke C."/>
            <person name="Skarshewski A."/>
            <person name="Chaumeil P.A."/>
            <person name="Hugenholtz P."/>
        </authorList>
    </citation>
    <scope>NUCLEOTIDE SEQUENCE [LARGE SCALE GENOMIC DNA]</scope>
    <source>
        <strain evidence="1">UBA10378</strain>
    </source>
</reference>
<dbReference type="AlphaFoldDB" id="A0A356W6R0"/>
<evidence type="ECO:0000313" key="2">
    <source>
        <dbReference type="Proteomes" id="UP000263957"/>
    </source>
</evidence>
<name>A0A356W6R0_9PROT</name>
<dbReference type="GO" id="GO:0005524">
    <property type="term" value="F:ATP binding"/>
    <property type="evidence" value="ECO:0007669"/>
    <property type="project" value="UniProtKB-KW"/>
</dbReference>
<protein>
    <submittedName>
        <fullName evidence="1">ABC transporter ATP-binding protein</fullName>
    </submittedName>
</protein>
<proteinExistence type="predicted"/>
<feature type="non-terminal residue" evidence="1">
    <location>
        <position position="1"/>
    </location>
</feature>
<keyword evidence="1" id="KW-0067">ATP-binding</keyword>
<gene>
    <name evidence="1" type="ORF">DD728_07540</name>
</gene>